<evidence type="ECO:0000313" key="5">
    <source>
        <dbReference type="EMBL" id="MEN2989226.1"/>
    </source>
</evidence>
<dbReference type="Gene3D" id="1.10.10.60">
    <property type="entry name" value="Homeodomain-like"/>
    <property type="match status" value="1"/>
</dbReference>
<dbReference type="SMART" id="SM00342">
    <property type="entry name" value="HTH_ARAC"/>
    <property type="match status" value="1"/>
</dbReference>
<dbReference type="PROSITE" id="PS01124">
    <property type="entry name" value="HTH_ARAC_FAMILY_2"/>
    <property type="match status" value="1"/>
</dbReference>
<dbReference type="InterPro" id="IPR020449">
    <property type="entry name" value="Tscrpt_reg_AraC-type_HTH"/>
</dbReference>
<dbReference type="InterPro" id="IPR014710">
    <property type="entry name" value="RmlC-like_jellyroll"/>
</dbReference>
<name>A0ABU9YKL6_9PROT</name>
<dbReference type="PANTHER" id="PTHR11019:SF199">
    <property type="entry name" value="HTH-TYPE TRANSCRIPTIONAL REGULATOR NIMR"/>
    <property type="match status" value="1"/>
</dbReference>
<keyword evidence="3" id="KW-0804">Transcription</keyword>
<evidence type="ECO:0000256" key="1">
    <source>
        <dbReference type="ARBA" id="ARBA00023015"/>
    </source>
</evidence>
<evidence type="ECO:0000256" key="3">
    <source>
        <dbReference type="ARBA" id="ARBA00023163"/>
    </source>
</evidence>
<dbReference type="RefSeq" id="WP_345937477.1">
    <property type="nucleotide sequence ID" value="NZ_JBBKTW010000004.1"/>
</dbReference>
<dbReference type="CDD" id="cd06124">
    <property type="entry name" value="cupin_NimR-like_N"/>
    <property type="match status" value="1"/>
</dbReference>
<gene>
    <name evidence="5" type="ORF">WG926_13000</name>
</gene>
<organism evidence="5 6">
    <name type="scientific">Tistrella arctica</name>
    <dbReference type="NCBI Taxonomy" id="3133430"/>
    <lineage>
        <taxon>Bacteria</taxon>
        <taxon>Pseudomonadati</taxon>
        <taxon>Pseudomonadota</taxon>
        <taxon>Alphaproteobacteria</taxon>
        <taxon>Geminicoccales</taxon>
        <taxon>Geminicoccaceae</taxon>
        <taxon>Tistrella</taxon>
    </lineage>
</organism>
<comment type="caution">
    <text evidence="5">The sequence shown here is derived from an EMBL/GenBank/DDBJ whole genome shotgun (WGS) entry which is preliminary data.</text>
</comment>
<dbReference type="PRINTS" id="PR00032">
    <property type="entry name" value="HTHARAC"/>
</dbReference>
<protein>
    <submittedName>
        <fullName evidence="5">Helix-turn-helix transcriptional regulator</fullName>
    </submittedName>
</protein>
<dbReference type="SUPFAM" id="SSF51182">
    <property type="entry name" value="RmlC-like cupins"/>
    <property type="match status" value="1"/>
</dbReference>
<evidence type="ECO:0000259" key="4">
    <source>
        <dbReference type="PROSITE" id="PS01124"/>
    </source>
</evidence>
<feature type="domain" description="HTH araC/xylS-type" evidence="4">
    <location>
        <begin position="165"/>
        <end position="262"/>
    </location>
</feature>
<accession>A0ABU9YKL6</accession>
<proteinExistence type="predicted"/>
<keyword evidence="2" id="KW-0238">DNA-binding</keyword>
<evidence type="ECO:0000313" key="6">
    <source>
        <dbReference type="Proteomes" id="UP001413721"/>
    </source>
</evidence>
<dbReference type="Gene3D" id="2.60.120.10">
    <property type="entry name" value="Jelly Rolls"/>
    <property type="match status" value="1"/>
</dbReference>
<dbReference type="EMBL" id="JBBKTW010000004">
    <property type="protein sequence ID" value="MEN2989226.1"/>
    <property type="molecule type" value="Genomic_DNA"/>
</dbReference>
<dbReference type="PANTHER" id="PTHR11019">
    <property type="entry name" value="HTH-TYPE TRANSCRIPTIONAL REGULATOR NIMR"/>
    <property type="match status" value="1"/>
</dbReference>
<sequence length="270" mass="29139">MPILTELCSADFGDPDTVPRPVVAYGVISETPGIELDHHRHRKAQLLLPLRGVLTCQVDQGLWLVPPHCAIWIPGGAMHAIKSSGPIEGYNAFIEPAAASGLPTAPCTVSVTPLLRELLVRIAGFPAPYHEPGPAAHLVTVLLDEIAAAPVEHLNLPMPTDERLRRIARMMLGAPAERGSMKSWARQAGLGERTLARLLLRETGMSFGRWRQQLAIVLALQWLAQGATVQQVAADLGYESAGSFVTMFRKALGTSPARYMARQQAVSVVA</sequence>
<dbReference type="Proteomes" id="UP001413721">
    <property type="component" value="Unassembled WGS sequence"/>
</dbReference>
<dbReference type="Pfam" id="PF12833">
    <property type="entry name" value="HTH_18"/>
    <property type="match status" value="1"/>
</dbReference>
<dbReference type="InterPro" id="IPR011051">
    <property type="entry name" value="RmlC_Cupin_sf"/>
</dbReference>
<dbReference type="InterPro" id="IPR009057">
    <property type="entry name" value="Homeodomain-like_sf"/>
</dbReference>
<dbReference type="InterPro" id="IPR018060">
    <property type="entry name" value="HTH_AraC"/>
</dbReference>
<evidence type="ECO:0000256" key="2">
    <source>
        <dbReference type="ARBA" id="ARBA00023125"/>
    </source>
</evidence>
<reference evidence="5 6" key="1">
    <citation type="submission" date="2024-03" db="EMBL/GenBank/DDBJ databases">
        <title>High-quality draft genome sequencing of Tistrella sp. BH-R2-4.</title>
        <authorList>
            <person name="Dong C."/>
        </authorList>
    </citation>
    <scope>NUCLEOTIDE SEQUENCE [LARGE SCALE GENOMIC DNA]</scope>
    <source>
        <strain evidence="5 6">BH-R2-4</strain>
    </source>
</reference>
<keyword evidence="6" id="KW-1185">Reference proteome</keyword>
<keyword evidence="1" id="KW-0805">Transcription regulation</keyword>
<dbReference type="SUPFAM" id="SSF46689">
    <property type="entry name" value="Homeodomain-like"/>
    <property type="match status" value="1"/>
</dbReference>